<feature type="non-terminal residue" evidence="2">
    <location>
        <position position="198"/>
    </location>
</feature>
<dbReference type="InterPro" id="IPR042065">
    <property type="entry name" value="E3_ELL-like"/>
</dbReference>
<dbReference type="EMBL" id="SGJD01001587">
    <property type="protein sequence ID" value="KAB0399244.1"/>
    <property type="molecule type" value="Genomic_DNA"/>
</dbReference>
<keyword evidence="3" id="KW-1185">Reference proteome</keyword>
<feature type="domain" description="RNA polymerase II elongation factor ELL N-terminal" evidence="1">
    <location>
        <begin position="23"/>
        <end position="93"/>
    </location>
</feature>
<dbReference type="Proteomes" id="UP000437017">
    <property type="component" value="Unassembled WGS sequence"/>
</dbReference>
<accession>A0A643CGK5</accession>
<comment type="caution">
    <text evidence="2">The sequence shown here is derived from an EMBL/GenBank/DDBJ whole genome shotgun (WGS) entry which is preliminary data.</text>
</comment>
<organism evidence="2 3">
    <name type="scientific">Balaenoptera physalus</name>
    <name type="common">Fin whale</name>
    <name type="synonym">Balaena physalus</name>
    <dbReference type="NCBI Taxonomy" id="9770"/>
    <lineage>
        <taxon>Eukaryota</taxon>
        <taxon>Metazoa</taxon>
        <taxon>Chordata</taxon>
        <taxon>Craniata</taxon>
        <taxon>Vertebrata</taxon>
        <taxon>Euteleostomi</taxon>
        <taxon>Mammalia</taxon>
        <taxon>Eutheria</taxon>
        <taxon>Laurasiatheria</taxon>
        <taxon>Artiodactyla</taxon>
        <taxon>Whippomorpha</taxon>
        <taxon>Cetacea</taxon>
        <taxon>Mysticeti</taxon>
        <taxon>Balaenopteridae</taxon>
        <taxon>Balaenoptera</taxon>
    </lineage>
</organism>
<dbReference type="Gene3D" id="1.10.10.2670">
    <property type="entry name" value="E3 ubiquitin-protein ligase"/>
    <property type="match status" value="1"/>
</dbReference>
<protein>
    <recommendedName>
        <fullName evidence="1">RNA polymerase II elongation factor ELL N-terminal domain-containing protein</fullName>
    </recommendedName>
</protein>
<evidence type="ECO:0000313" key="2">
    <source>
        <dbReference type="EMBL" id="KAB0399244.1"/>
    </source>
</evidence>
<dbReference type="AlphaFoldDB" id="A0A643CGK5"/>
<proteinExistence type="predicted"/>
<name>A0A643CGK5_BALPH</name>
<dbReference type="GO" id="GO:0008023">
    <property type="term" value="C:transcription elongation factor complex"/>
    <property type="evidence" value="ECO:0007669"/>
    <property type="project" value="InterPro"/>
</dbReference>
<evidence type="ECO:0000313" key="3">
    <source>
        <dbReference type="Proteomes" id="UP000437017"/>
    </source>
</evidence>
<sequence length="198" mass="23126">MSPANTIRNIHMDSSKRMCFPELKTYKTPALLASLQRDGIIPKHKEFPQNNPANKQPIGILRTLVTYTLHNYIFKKIQRHWPKFNQIKQTVIELYRWPGDTKPTCFNQNSVIYEKQQDTLVGLLWKRIPWLGSTKCRTLQARIETAPRRFIKLGAQGKHPSPVQNNIRLFMTKSYKPIKRTSILVTIMIKKTASIFHD</sequence>
<gene>
    <name evidence="2" type="ORF">E2I00_005886</name>
</gene>
<evidence type="ECO:0000259" key="1">
    <source>
        <dbReference type="Pfam" id="PF10390"/>
    </source>
</evidence>
<reference evidence="2 3" key="1">
    <citation type="journal article" date="2019" name="PLoS ONE">
        <title>Genomic analyses reveal an absence of contemporary introgressive admixture between fin whales and blue whales, despite known hybrids.</title>
        <authorList>
            <person name="Westbury M.V."/>
            <person name="Petersen B."/>
            <person name="Lorenzen E.D."/>
        </authorList>
    </citation>
    <scope>NUCLEOTIDE SEQUENCE [LARGE SCALE GENOMIC DNA]</scope>
    <source>
        <strain evidence="2">FinWhale-01</strain>
    </source>
</reference>
<dbReference type="Pfam" id="PF10390">
    <property type="entry name" value="ELL"/>
    <property type="match status" value="1"/>
</dbReference>
<dbReference type="GO" id="GO:0006368">
    <property type="term" value="P:transcription elongation by RNA polymerase II"/>
    <property type="evidence" value="ECO:0007669"/>
    <property type="project" value="InterPro"/>
</dbReference>
<dbReference type="InterPro" id="IPR019464">
    <property type="entry name" value="ELL_N"/>
</dbReference>